<accession>A0A501XB61</accession>
<name>A0A501XB61_9BACT</name>
<dbReference type="EMBL" id="VFSS01000002">
    <property type="protein sequence ID" value="TPE57791.1"/>
    <property type="molecule type" value="Genomic_DNA"/>
</dbReference>
<dbReference type="NCBIfam" id="TIGR00594">
    <property type="entry name" value="polc"/>
    <property type="match status" value="1"/>
</dbReference>
<dbReference type="PANTHER" id="PTHR32294">
    <property type="entry name" value="DNA POLYMERASE III SUBUNIT ALPHA"/>
    <property type="match status" value="1"/>
</dbReference>
<evidence type="ECO:0000259" key="7">
    <source>
        <dbReference type="SMART" id="SM00481"/>
    </source>
</evidence>
<keyword evidence="2 8" id="KW-0808">Transferase</keyword>
<dbReference type="EC" id="2.7.7.7" evidence="1"/>
<dbReference type="GO" id="GO:0006260">
    <property type="term" value="P:DNA replication"/>
    <property type="evidence" value="ECO:0007669"/>
    <property type="project" value="UniProtKB-KW"/>
</dbReference>
<evidence type="ECO:0000256" key="1">
    <source>
        <dbReference type="ARBA" id="ARBA00012417"/>
    </source>
</evidence>
<gene>
    <name evidence="8" type="primary">dnaE</name>
    <name evidence="8" type="ORF">FJO69_01155</name>
</gene>
<dbReference type="RefSeq" id="WP_140781176.1">
    <property type="nucleotide sequence ID" value="NZ_VFSS01000002.1"/>
</dbReference>
<dbReference type="InterPro" id="IPR011708">
    <property type="entry name" value="DNA_pol3_alpha_NTPase_dom"/>
</dbReference>
<keyword evidence="5" id="KW-0239">DNA-directed DNA polymerase</keyword>
<keyword evidence="3 8" id="KW-0548">Nucleotidyltransferase</keyword>
<dbReference type="Proteomes" id="UP000319776">
    <property type="component" value="Unassembled WGS sequence"/>
</dbReference>
<dbReference type="Pfam" id="PF17657">
    <property type="entry name" value="DNA_pol3_finger"/>
    <property type="match status" value="1"/>
</dbReference>
<evidence type="ECO:0000256" key="2">
    <source>
        <dbReference type="ARBA" id="ARBA00022679"/>
    </source>
</evidence>
<organism evidence="8 9">
    <name type="scientific">[Mycoplasma] falconis</name>
    <dbReference type="NCBI Taxonomy" id="92403"/>
    <lineage>
        <taxon>Bacteria</taxon>
        <taxon>Bacillati</taxon>
        <taxon>Mycoplasmatota</taxon>
        <taxon>Mycoplasmoidales</taxon>
        <taxon>Metamycoplasmataceae</taxon>
        <taxon>Metamycoplasma</taxon>
    </lineage>
</organism>
<comment type="caution">
    <text evidence="8">The sequence shown here is derived from an EMBL/GenBank/DDBJ whole genome shotgun (WGS) entry which is preliminary data.</text>
</comment>
<keyword evidence="9" id="KW-1185">Reference proteome</keyword>
<dbReference type="InterPro" id="IPR004013">
    <property type="entry name" value="PHP_dom"/>
</dbReference>
<dbReference type="InterPro" id="IPR040982">
    <property type="entry name" value="DNA_pol3_finger"/>
</dbReference>
<feature type="domain" description="Polymerase/histidinol phosphatase N-terminal" evidence="7">
    <location>
        <begin position="4"/>
        <end position="71"/>
    </location>
</feature>
<dbReference type="Pfam" id="PF02811">
    <property type="entry name" value="PHP"/>
    <property type="match status" value="1"/>
</dbReference>
<dbReference type="GO" id="GO:0008408">
    <property type="term" value="F:3'-5' exonuclease activity"/>
    <property type="evidence" value="ECO:0007669"/>
    <property type="project" value="InterPro"/>
</dbReference>
<dbReference type="SUPFAM" id="SSF89550">
    <property type="entry name" value="PHP domain-like"/>
    <property type="match status" value="1"/>
</dbReference>
<dbReference type="InterPro" id="IPR003141">
    <property type="entry name" value="Pol/His_phosphatase_N"/>
</dbReference>
<dbReference type="InterPro" id="IPR004805">
    <property type="entry name" value="DnaE2/DnaE/PolC"/>
</dbReference>
<keyword evidence="4" id="KW-0235">DNA replication</keyword>
<dbReference type="InterPro" id="IPR016195">
    <property type="entry name" value="Pol/histidinol_Pase-like"/>
</dbReference>
<dbReference type="Gene3D" id="1.10.150.870">
    <property type="match status" value="1"/>
</dbReference>
<dbReference type="InterPro" id="IPR029460">
    <property type="entry name" value="DNAPol_HHH"/>
</dbReference>
<evidence type="ECO:0000313" key="8">
    <source>
        <dbReference type="EMBL" id="TPE57791.1"/>
    </source>
</evidence>
<evidence type="ECO:0000256" key="6">
    <source>
        <dbReference type="ARBA" id="ARBA00049244"/>
    </source>
</evidence>
<dbReference type="Pfam" id="PF07733">
    <property type="entry name" value="DNA_pol3_alpha"/>
    <property type="match status" value="1"/>
</dbReference>
<evidence type="ECO:0000256" key="3">
    <source>
        <dbReference type="ARBA" id="ARBA00022695"/>
    </source>
</evidence>
<dbReference type="Gene3D" id="1.10.10.1600">
    <property type="entry name" value="Bacterial DNA polymerase III alpha subunit, thumb domain"/>
    <property type="match status" value="1"/>
</dbReference>
<evidence type="ECO:0000256" key="5">
    <source>
        <dbReference type="ARBA" id="ARBA00022932"/>
    </source>
</evidence>
<comment type="catalytic activity">
    <reaction evidence="6">
        <text>DNA(n) + a 2'-deoxyribonucleoside 5'-triphosphate = DNA(n+1) + diphosphate</text>
        <dbReference type="Rhea" id="RHEA:22508"/>
        <dbReference type="Rhea" id="RHEA-COMP:17339"/>
        <dbReference type="Rhea" id="RHEA-COMP:17340"/>
        <dbReference type="ChEBI" id="CHEBI:33019"/>
        <dbReference type="ChEBI" id="CHEBI:61560"/>
        <dbReference type="ChEBI" id="CHEBI:173112"/>
        <dbReference type="EC" id="2.7.7.7"/>
    </reaction>
</comment>
<dbReference type="PANTHER" id="PTHR32294:SF0">
    <property type="entry name" value="DNA POLYMERASE III SUBUNIT ALPHA"/>
    <property type="match status" value="1"/>
</dbReference>
<evidence type="ECO:0000313" key="9">
    <source>
        <dbReference type="Proteomes" id="UP000319776"/>
    </source>
</evidence>
<dbReference type="InterPro" id="IPR010994">
    <property type="entry name" value="RuvA_2-like"/>
</dbReference>
<dbReference type="SUPFAM" id="SSF47781">
    <property type="entry name" value="RuvA domain 2-like"/>
    <property type="match status" value="1"/>
</dbReference>
<protein>
    <recommendedName>
        <fullName evidence="1">DNA-directed DNA polymerase</fullName>
        <ecNumber evidence="1">2.7.7.7</ecNumber>
    </recommendedName>
</protein>
<proteinExistence type="predicted"/>
<dbReference type="AlphaFoldDB" id="A0A501XB61"/>
<dbReference type="InterPro" id="IPR041931">
    <property type="entry name" value="DNA_pol3_alpha_thumb_dom"/>
</dbReference>
<sequence>MKLLNLHLNTIYSFLESAITPKKLLEKVKNDNLDYVVISEHNNFYSFGEILNTFEANDIKPIFGLDITVKIDNKLTRINVFAKNENDFIDLKKLSYHILKSNDKAIDLNDLQENYNNLIYVENPIFGPLTFLNKEIALNNHFYGINPYDIKENPIYQNHKDKCLIMQHNAILDFEENNVIKALGSIRNETTFLDIYEPWISEVDSQFEDLVIKTNEFVKSLYFEIKKEKNLLPHFNNFDDNQAEEYLKTLIQEGIKNKLTNLTKEYKERITYEFKIIKSLGFINYFLIVQDWINWAKNHEISIGPGRGSAAGSLISYLIGITEIDPIKHGLIFERFLNPQRVNMPDIDVDVQDDKRHLVIEYLINKYGYDKTANIVTYASLGKKSAIRDIMRIYNVMPLKINEVSKLIKNDDLSLVEEYAINKRFADALIRLNPNDPNLYQNILTTSNDIAGFYRQTGTHAAGIVLTNKPFIDIIPTAINNDQLLQTQVPMEYLEGFGLIKMDILGLKTLTTIKEITNLIKKNRNIEVDLKNINFNDQKIFDLLSKGNTVGIFQVESPIMVSALNKIKVDSFNDVVAIISLNRPGPMENIPSYARRKYQQEKVESISPKYDEILKETYGIIVYQEQIMQILQTVANMSFAEADNVRRIISKKKIDEMEKVQQEFLAKAVQNGFGYEISKYIFSQIEKFASYGFNKSHAVSYAVLTMQMAYLKAYYPLEFYAACISSAHGAQETINKFVNEATARGFEVVSPEINLSEVEATVKDSKIILPLTMIKGLGPETAKLICKIREEKGKFINFFDLLIKLMSVKQIGSSLINLLIKANTLRNLGLNQQTMLEEIALENSDTMLYLNVNLGRDYQELESIIKSYKPSKIIEENKEENIKNEIELLGQNYNFALSNLPKNKVSFREMHNNVEYVASALLVSTKNGVAKNGKPYVKVDLQDQSQKITAFVWKAAPELEKLKDKILEVVLLKKSDYQYTLKSWKITHE</sequence>
<dbReference type="Pfam" id="PF14579">
    <property type="entry name" value="HHH_6"/>
    <property type="match status" value="1"/>
</dbReference>
<evidence type="ECO:0000256" key="4">
    <source>
        <dbReference type="ARBA" id="ARBA00022705"/>
    </source>
</evidence>
<dbReference type="OrthoDB" id="9803237at2"/>
<dbReference type="GO" id="GO:0003887">
    <property type="term" value="F:DNA-directed DNA polymerase activity"/>
    <property type="evidence" value="ECO:0007669"/>
    <property type="project" value="UniProtKB-KW"/>
</dbReference>
<reference evidence="8 9" key="1">
    <citation type="submission" date="2019-06" db="EMBL/GenBank/DDBJ databases">
        <title>Mycoplasma falconis type strain whole genome sequence.</title>
        <authorList>
            <person name="Spergser J."/>
        </authorList>
    </citation>
    <scope>NUCLEOTIDE SEQUENCE [LARGE SCALE GENOMIC DNA]</scope>
    <source>
        <strain evidence="8 9">ATCC 51372</strain>
    </source>
</reference>
<dbReference type="SMART" id="SM00481">
    <property type="entry name" value="POLIIIAc"/>
    <property type="match status" value="1"/>
</dbReference>
<dbReference type="Gene3D" id="3.20.20.140">
    <property type="entry name" value="Metal-dependent hydrolases"/>
    <property type="match status" value="1"/>
</dbReference>